<dbReference type="Gene3D" id="1.10.1400.10">
    <property type="match status" value="1"/>
</dbReference>
<sequence>SEEGWNMAGGLFPGSPIVLVGHNENLGWGHTVNAPDLVDIYELEIHPDDSYLYKYDGEWKRLKVKKVPIKVKLFGPFSWTFKREALWSVHGPVLRGKHATYAMRYANYEDIRVIEQWYRMNKAANFEEWQSAMQMMAIPMFGTGYADKDGNILYLYNAKLPLRSDGYDWQGVLPGYSSKVVWTEYLPYEDLPQVLNPPSGFIQNCNNSPFITTTGNANPNKEKYPDSFGIESRMSNRALRAMELFGKDQSITAEEFERYKFDMRYSVDSYMSLFVDRLISLSDRFDDDQLKEGVNVLKTWDKNTDLENKNASLPIISFGWFMETDPDDVSDENLIESFTYAVKYLYNHYGKLNVIWGKVNRLVRGSVNLAVGGGPDISRAIYGIPTEEGYLKGYAGDAFHMLV</sequence>
<dbReference type="PANTHER" id="PTHR34218">
    <property type="entry name" value="PEPTIDASE S45 PENICILLIN AMIDASE"/>
    <property type="match status" value="1"/>
</dbReference>
<keyword evidence="1" id="KW-0732">Signal</keyword>
<dbReference type="PANTHER" id="PTHR34218:SF3">
    <property type="entry name" value="ACYL-HOMOSERINE LACTONE ACYLASE PVDQ"/>
    <property type="match status" value="1"/>
</dbReference>
<dbReference type="Gene3D" id="2.30.120.10">
    <property type="match status" value="1"/>
</dbReference>
<dbReference type="Pfam" id="PF01804">
    <property type="entry name" value="Penicil_amidase"/>
    <property type="match status" value="1"/>
</dbReference>
<dbReference type="EMBL" id="UINC01085984">
    <property type="protein sequence ID" value="SVC34023.1"/>
    <property type="molecule type" value="Genomic_DNA"/>
</dbReference>
<accession>A0A382LD51</accession>
<dbReference type="AlphaFoldDB" id="A0A382LD51"/>
<dbReference type="GO" id="GO:0017000">
    <property type="term" value="P:antibiotic biosynthetic process"/>
    <property type="evidence" value="ECO:0007669"/>
    <property type="project" value="InterPro"/>
</dbReference>
<gene>
    <name evidence="2" type="ORF">METZ01_LOCUS286877</name>
</gene>
<dbReference type="GO" id="GO:0016787">
    <property type="term" value="F:hydrolase activity"/>
    <property type="evidence" value="ECO:0007669"/>
    <property type="project" value="InterPro"/>
</dbReference>
<evidence type="ECO:0000313" key="2">
    <source>
        <dbReference type="EMBL" id="SVC34023.1"/>
    </source>
</evidence>
<dbReference type="SUPFAM" id="SSF56235">
    <property type="entry name" value="N-terminal nucleophile aminohydrolases (Ntn hydrolases)"/>
    <property type="match status" value="1"/>
</dbReference>
<dbReference type="InterPro" id="IPR043147">
    <property type="entry name" value="Penicillin_amidase_A-knob"/>
</dbReference>
<evidence type="ECO:0000256" key="1">
    <source>
        <dbReference type="ARBA" id="ARBA00022729"/>
    </source>
</evidence>
<dbReference type="Gene3D" id="3.60.20.10">
    <property type="entry name" value="Glutamine Phosphoribosylpyrophosphate, subunit 1, domain 1"/>
    <property type="match status" value="1"/>
</dbReference>
<feature type="non-terminal residue" evidence="2">
    <location>
        <position position="1"/>
    </location>
</feature>
<dbReference type="InterPro" id="IPR043146">
    <property type="entry name" value="Penicillin_amidase_N_B-knob"/>
</dbReference>
<dbReference type="InterPro" id="IPR002692">
    <property type="entry name" value="S45"/>
</dbReference>
<dbReference type="InterPro" id="IPR029055">
    <property type="entry name" value="Ntn_hydrolases_N"/>
</dbReference>
<feature type="non-terminal residue" evidence="2">
    <location>
        <position position="403"/>
    </location>
</feature>
<evidence type="ECO:0008006" key="3">
    <source>
        <dbReference type="Google" id="ProtNLM"/>
    </source>
</evidence>
<name>A0A382LD51_9ZZZZ</name>
<reference evidence="2" key="1">
    <citation type="submission" date="2018-05" db="EMBL/GenBank/DDBJ databases">
        <authorList>
            <person name="Lanie J.A."/>
            <person name="Ng W.-L."/>
            <person name="Kazmierczak K.M."/>
            <person name="Andrzejewski T.M."/>
            <person name="Davidsen T.M."/>
            <person name="Wayne K.J."/>
            <person name="Tettelin H."/>
            <person name="Glass J.I."/>
            <person name="Rusch D."/>
            <person name="Podicherti R."/>
            <person name="Tsui H.-C.T."/>
            <person name="Winkler M.E."/>
        </authorList>
    </citation>
    <scope>NUCLEOTIDE SEQUENCE</scope>
</reference>
<proteinExistence type="predicted"/>
<organism evidence="2">
    <name type="scientific">marine metagenome</name>
    <dbReference type="NCBI Taxonomy" id="408172"/>
    <lineage>
        <taxon>unclassified sequences</taxon>
        <taxon>metagenomes</taxon>
        <taxon>ecological metagenomes</taxon>
    </lineage>
</organism>
<protein>
    <recommendedName>
        <fullName evidence="3">Penicillin amidase</fullName>
    </recommendedName>
</protein>